<dbReference type="Proteomes" id="UP001183410">
    <property type="component" value="Unassembled WGS sequence"/>
</dbReference>
<feature type="transmembrane region" description="Helical" evidence="2">
    <location>
        <begin position="91"/>
        <end position="111"/>
    </location>
</feature>
<feature type="compositionally biased region" description="Low complexity" evidence="1">
    <location>
        <begin position="46"/>
        <end position="81"/>
    </location>
</feature>
<evidence type="ECO:0000259" key="3">
    <source>
        <dbReference type="Pfam" id="PF10708"/>
    </source>
</evidence>
<keyword evidence="2" id="KW-0812">Transmembrane</keyword>
<keyword evidence="5" id="KW-1185">Reference proteome</keyword>
<reference evidence="5" key="1">
    <citation type="submission" date="2023-07" db="EMBL/GenBank/DDBJ databases">
        <title>30 novel species of actinomycetes from the DSMZ collection.</title>
        <authorList>
            <person name="Nouioui I."/>
        </authorList>
    </citation>
    <scope>NUCLEOTIDE SEQUENCE [LARGE SCALE GENOMIC DNA]</scope>
    <source>
        <strain evidence="5">DSM 44915</strain>
    </source>
</reference>
<dbReference type="Pfam" id="PF10708">
    <property type="entry name" value="DUF2510"/>
    <property type="match status" value="1"/>
</dbReference>
<accession>A0ABU2JZJ7</accession>
<keyword evidence="2" id="KW-1133">Transmembrane helix</keyword>
<keyword evidence="2" id="KW-0472">Membrane</keyword>
<name>A0ABU2JZJ7_9ACTN</name>
<proteinExistence type="predicted"/>
<feature type="domain" description="DUF2510" evidence="3">
    <location>
        <begin position="7"/>
        <end position="43"/>
    </location>
</feature>
<evidence type="ECO:0000256" key="1">
    <source>
        <dbReference type="SAM" id="MobiDB-lite"/>
    </source>
</evidence>
<comment type="caution">
    <text evidence="4">The sequence shown here is derived from an EMBL/GenBank/DDBJ whole genome shotgun (WGS) entry which is preliminary data.</text>
</comment>
<protein>
    <submittedName>
        <fullName evidence="4">DUF2510 domain-containing protein</fullName>
    </submittedName>
</protein>
<feature type="compositionally biased region" description="Basic and acidic residues" evidence="1">
    <location>
        <begin position="13"/>
        <end position="22"/>
    </location>
</feature>
<feature type="region of interest" description="Disordered" evidence="1">
    <location>
        <begin position="112"/>
        <end position="157"/>
    </location>
</feature>
<dbReference type="EMBL" id="JAVREO010000021">
    <property type="protein sequence ID" value="MDT0269959.1"/>
    <property type="molecule type" value="Genomic_DNA"/>
</dbReference>
<sequence>MSQTTPPGWYQDPGHEGAEPAPERWWNGTAWTSLRRPAGGPPRTPTLPALPADAFGTPPGSLPTLPGDRPVTGARSSAPAPRRGRWRERRVLGLGLLGLAVAGAVLGALLVGDEGRPGPTRADGTGPSPTADDGAQGGALTENRVGGVALPVPDGWRERSGGPGATVVYGGYPCPADETLDCLAGSATLRALPGAGTFSTEGSARSDLLGHQRDSYPAEAYGGIFGTEELAAESVTVAGQPGYRVRVALTTPVASAVVETVAFVSPEDPSTLLLLRLSWDDVAASPPLTDLDRILRGVLTVSDGPGTAA</sequence>
<evidence type="ECO:0000313" key="5">
    <source>
        <dbReference type="Proteomes" id="UP001183410"/>
    </source>
</evidence>
<dbReference type="RefSeq" id="WP_311670037.1">
    <property type="nucleotide sequence ID" value="NZ_JAVREO010000021.1"/>
</dbReference>
<evidence type="ECO:0000313" key="4">
    <source>
        <dbReference type="EMBL" id="MDT0269959.1"/>
    </source>
</evidence>
<dbReference type="InterPro" id="IPR018929">
    <property type="entry name" value="DUF2510"/>
</dbReference>
<evidence type="ECO:0000256" key="2">
    <source>
        <dbReference type="SAM" id="Phobius"/>
    </source>
</evidence>
<organism evidence="4 5">
    <name type="scientific">Streptomyces chisholmiae</name>
    <dbReference type="NCBI Taxonomy" id="3075540"/>
    <lineage>
        <taxon>Bacteria</taxon>
        <taxon>Bacillati</taxon>
        <taxon>Actinomycetota</taxon>
        <taxon>Actinomycetes</taxon>
        <taxon>Kitasatosporales</taxon>
        <taxon>Streptomycetaceae</taxon>
        <taxon>Streptomyces</taxon>
    </lineage>
</organism>
<gene>
    <name evidence="4" type="ORF">RM844_27130</name>
</gene>
<feature type="region of interest" description="Disordered" evidence="1">
    <location>
        <begin position="1"/>
        <end position="84"/>
    </location>
</feature>